<dbReference type="PANTHER" id="PTHR43877:SF1">
    <property type="entry name" value="ACETYLTRANSFERASE"/>
    <property type="match status" value="1"/>
</dbReference>
<keyword evidence="2" id="KW-0012">Acyltransferase</keyword>
<proteinExistence type="predicted"/>
<organism evidence="4 5">
    <name type="scientific">Fodinicola feengrottensis</name>
    <dbReference type="NCBI Taxonomy" id="435914"/>
    <lineage>
        <taxon>Bacteria</taxon>
        <taxon>Bacillati</taxon>
        <taxon>Actinomycetota</taxon>
        <taxon>Actinomycetes</taxon>
        <taxon>Mycobacteriales</taxon>
        <taxon>Fodinicola</taxon>
    </lineage>
</organism>
<dbReference type="RefSeq" id="WP_163571651.1">
    <property type="nucleotide sequence ID" value="NZ_BAAANY010000023.1"/>
</dbReference>
<evidence type="ECO:0000313" key="5">
    <source>
        <dbReference type="Proteomes" id="UP001500618"/>
    </source>
</evidence>
<dbReference type="Gene3D" id="3.40.630.30">
    <property type="match status" value="1"/>
</dbReference>
<evidence type="ECO:0000259" key="3">
    <source>
        <dbReference type="PROSITE" id="PS51186"/>
    </source>
</evidence>
<dbReference type="SUPFAM" id="SSF55729">
    <property type="entry name" value="Acyl-CoA N-acyltransferases (Nat)"/>
    <property type="match status" value="1"/>
</dbReference>
<gene>
    <name evidence="4" type="ORF">GCM10009765_56730</name>
</gene>
<accession>A0ABN2I7F4</accession>
<dbReference type="PROSITE" id="PS51186">
    <property type="entry name" value="GNAT"/>
    <property type="match status" value="1"/>
</dbReference>
<dbReference type="InterPro" id="IPR050832">
    <property type="entry name" value="Bact_Acetyltransf"/>
</dbReference>
<evidence type="ECO:0000256" key="1">
    <source>
        <dbReference type="ARBA" id="ARBA00022679"/>
    </source>
</evidence>
<dbReference type="PANTHER" id="PTHR43877">
    <property type="entry name" value="AMINOALKYLPHOSPHONATE N-ACETYLTRANSFERASE-RELATED-RELATED"/>
    <property type="match status" value="1"/>
</dbReference>
<dbReference type="EMBL" id="BAAANY010000023">
    <property type="protein sequence ID" value="GAA1699986.1"/>
    <property type="molecule type" value="Genomic_DNA"/>
</dbReference>
<name>A0ABN2I7F4_9ACTN</name>
<dbReference type="Pfam" id="PF00583">
    <property type="entry name" value="Acetyltransf_1"/>
    <property type="match status" value="1"/>
</dbReference>
<feature type="domain" description="N-acetyltransferase" evidence="3">
    <location>
        <begin position="135"/>
        <end position="269"/>
    </location>
</feature>
<keyword evidence="1" id="KW-0808">Transferase</keyword>
<evidence type="ECO:0000256" key="2">
    <source>
        <dbReference type="ARBA" id="ARBA00023315"/>
    </source>
</evidence>
<dbReference type="InterPro" id="IPR016181">
    <property type="entry name" value="Acyl_CoA_acyltransferase"/>
</dbReference>
<dbReference type="InterPro" id="IPR000182">
    <property type="entry name" value="GNAT_dom"/>
</dbReference>
<keyword evidence="5" id="KW-1185">Reference proteome</keyword>
<evidence type="ECO:0000313" key="4">
    <source>
        <dbReference type="EMBL" id="GAA1699986.1"/>
    </source>
</evidence>
<comment type="caution">
    <text evidence="4">The sequence shown here is derived from an EMBL/GenBank/DDBJ whole genome shotgun (WGS) entry which is preliminary data.</text>
</comment>
<reference evidence="4 5" key="1">
    <citation type="journal article" date="2019" name="Int. J. Syst. Evol. Microbiol.">
        <title>The Global Catalogue of Microorganisms (GCM) 10K type strain sequencing project: providing services to taxonomists for standard genome sequencing and annotation.</title>
        <authorList>
            <consortium name="The Broad Institute Genomics Platform"/>
            <consortium name="The Broad Institute Genome Sequencing Center for Infectious Disease"/>
            <person name="Wu L."/>
            <person name="Ma J."/>
        </authorList>
    </citation>
    <scope>NUCLEOTIDE SEQUENCE [LARGE SCALE GENOMIC DNA]</scope>
    <source>
        <strain evidence="4 5">JCM 14718</strain>
    </source>
</reference>
<protein>
    <recommendedName>
        <fullName evidence="3">N-acetyltransferase domain-containing protein</fullName>
    </recommendedName>
</protein>
<dbReference type="Proteomes" id="UP001500618">
    <property type="component" value="Unassembled WGS sequence"/>
</dbReference>
<dbReference type="CDD" id="cd04301">
    <property type="entry name" value="NAT_SF"/>
    <property type="match status" value="1"/>
</dbReference>
<sequence length="269" mass="28159">MRCVRDDDVRAFAAAVLGWLKQDPVRNTVLSSVIAGAAGGYVVDGDPLWLRVLDDDGSLAGVAIRTPPHPLGLSTMSPAAAAAVADYCRSFDIDMLSSLTTSAEPFIAAWGPATLARGMRLYQLDAVKPPTGVPGRARLATEADTELAVTWQAAFAAALGSHSLGAANLRRRIGQGLIWLWEVDGEPVASASRTDASGGVVRVGFVYTPPAHRRHGYAGALVAAVSADTLAAGATACCLFTDLANPTSNHIYQEVGYYPVADSGEWTLH</sequence>